<keyword evidence="3" id="KW-0540">Nuclease</keyword>
<evidence type="ECO:0000256" key="4">
    <source>
        <dbReference type="ARBA" id="ARBA00022759"/>
    </source>
</evidence>
<evidence type="ECO:0000256" key="6">
    <source>
        <dbReference type="ARBA" id="ARBA00022884"/>
    </source>
</evidence>
<evidence type="ECO:0000256" key="7">
    <source>
        <dbReference type="ARBA" id="ARBA00023016"/>
    </source>
</evidence>
<keyword evidence="2" id="KW-1277">Toxin-antitoxin system</keyword>
<evidence type="ECO:0000256" key="5">
    <source>
        <dbReference type="ARBA" id="ARBA00022801"/>
    </source>
</evidence>
<keyword evidence="5" id="KW-0378">Hydrolase</keyword>
<dbReference type="AlphaFoldDB" id="A0A410FTM6"/>
<keyword evidence="7" id="KW-0346">Stress response</keyword>
<sequence>MERDGFLLDRQRGSHRVYPNPRDGRRAVIVYRRPGDTFPLRTLQAILDDLSWTEADLKRLKLL</sequence>
<protein>
    <recommendedName>
        <fullName evidence="10">Addiction module toxin, HicA family</fullName>
    </recommendedName>
</protein>
<evidence type="ECO:0000313" key="8">
    <source>
        <dbReference type="EMBL" id="QAA76386.1"/>
    </source>
</evidence>
<accession>A0A410FTM6</accession>
<dbReference type="Gene3D" id="3.30.920.30">
    <property type="entry name" value="Hypothetical protein"/>
    <property type="match status" value="1"/>
</dbReference>
<dbReference type="SUPFAM" id="SSF54786">
    <property type="entry name" value="YcfA/nrd intein domain"/>
    <property type="match status" value="1"/>
</dbReference>
<reference evidence="9" key="1">
    <citation type="submission" date="2018-12" db="EMBL/GenBank/DDBJ databases">
        <title>Complete genome sequence of an uncultured bacterium of the candidate phylum Bipolaricaulota.</title>
        <authorList>
            <person name="Kadnikov V.V."/>
            <person name="Mardanov A.V."/>
            <person name="Beletsky A.V."/>
            <person name="Frank Y.A."/>
            <person name="Karnachuk O.V."/>
            <person name="Ravin N.V."/>
        </authorList>
    </citation>
    <scope>NUCLEOTIDE SEQUENCE [LARGE SCALE GENOMIC DNA]</scope>
</reference>
<keyword evidence="6" id="KW-0694">RNA-binding</keyword>
<gene>
    <name evidence="8" type="ORF">BIP78_0620</name>
</gene>
<dbReference type="GO" id="GO:0004519">
    <property type="term" value="F:endonuclease activity"/>
    <property type="evidence" value="ECO:0007669"/>
    <property type="project" value="UniProtKB-KW"/>
</dbReference>
<dbReference type="InterPro" id="IPR012933">
    <property type="entry name" value="HicA_mRNA_interferase"/>
</dbReference>
<comment type="similarity">
    <text evidence="1">Belongs to the HicA mRNA interferase family.</text>
</comment>
<dbReference type="Proteomes" id="UP000287233">
    <property type="component" value="Chromosome"/>
</dbReference>
<name>A0A410FTM6_BIPS1</name>
<evidence type="ECO:0000256" key="3">
    <source>
        <dbReference type="ARBA" id="ARBA00022722"/>
    </source>
</evidence>
<evidence type="ECO:0008006" key="10">
    <source>
        <dbReference type="Google" id="ProtNLM"/>
    </source>
</evidence>
<dbReference type="EMBL" id="CP034928">
    <property type="protein sequence ID" value="QAA76386.1"/>
    <property type="molecule type" value="Genomic_DNA"/>
</dbReference>
<organism evidence="8 9">
    <name type="scientific">Bipolaricaulis sibiricus</name>
    <dbReference type="NCBI Taxonomy" id="2501609"/>
    <lineage>
        <taxon>Bacteria</taxon>
        <taxon>Candidatus Bipolaricaulota</taxon>
        <taxon>Candidatus Bipolaricaulia</taxon>
        <taxon>Candidatus Bipolaricaulales</taxon>
        <taxon>Candidatus Bipolaricaulaceae</taxon>
        <taxon>Candidatus Bipolaricaulis</taxon>
    </lineage>
</organism>
<dbReference type="GO" id="GO:0003729">
    <property type="term" value="F:mRNA binding"/>
    <property type="evidence" value="ECO:0007669"/>
    <property type="project" value="InterPro"/>
</dbReference>
<dbReference type="Pfam" id="PF07927">
    <property type="entry name" value="HicA_toxin"/>
    <property type="match status" value="1"/>
</dbReference>
<evidence type="ECO:0000256" key="2">
    <source>
        <dbReference type="ARBA" id="ARBA00022649"/>
    </source>
</evidence>
<dbReference type="GO" id="GO:0016787">
    <property type="term" value="F:hydrolase activity"/>
    <property type="evidence" value="ECO:0007669"/>
    <property type="project" value="UniProtKB-KW"/>
</dbReference>
<keyword evidence="4" id="KW-0255">Endonuclease</keyword>
<dbReference type="InterPro" id="IPR038570">
    <property type="entry name" value="HicA_sf"/>
</dbReference>
<proteinExistence type="inferred from homology"/>
<evidence type="ECO:0000313" key="9">
    <source>
        <dbReference type="Proteomes" id="UP000287233"/>
    </source>
</evidence>
<evidence type="ECO:0000256" key="1">
    <source>
        <dbReference type="ARBA" id="ARBA00006620"/>
    </source>
</evidence>
<dbReference type="KEGG" id="bih:BIP78_0620"/>